<comment type="subcellular location">
    <subcellularLocation>
        <location evidence="1">Cell envelope</location>
    </subcellularLocation>
</comment>
<feature type="compositionally biased region" description="Basic and acidic residues" evidence="2">
    <location>
        <begin position="18"/>
        <end position="40"/>
    </location>
</feature>
<gene>
    <name evidence="4" type="ORF">SEMRO_308_G113520.1</name>
</gene>
<feature type="transmembrane region" description="Helical" evidence="3">
    <location>
        <begin position="330"/>
        <end position="354"/>
    </location>
</feature>
<feature type="region of interest" description="Disordered" evidence="2">
    <location>
        <begin position="136"/>
        <end position="155"/>
    </location>
</feature>
<proteinExistence type="predicted"/>
<evidence type="ECO:0000256" key="1">
    <source>
        <dbReference type="ARBA" id="ARBA00004196"/>
    </source>
</evidence>
<protein>
    <submittedName>
        <fullName evidence="4">Receptor-like protein kinase</fullName>
    </submittedName>
</protein>
<name>A0A9N8DV89_9STRA</name>
<feature type="region of interest" description="Disordered" evidence="2">
    <location>
        <begin position="103"/>
        <end position="124"/>
    </location>
</feature>
<dbReference type="PANTHER" id="PTHR48059:SF30">
    <property type="entry name" value="OS06G0587000 PROTEIN"/>
    <property type="match status" value="1"/>
</dbReference>
<sequence>MTTEEETGKPSNLGSTHNQEHEHKEGQQEQKLKEQQKNERQSTLAQAKRSIAYPAAKKKKNQTDFVETCLRTTTTTGATTAAHKVATGSAMLAKEKQYIAYPKQRKSVSQTHVPPAANTNEAKSGEVSALLAHEKRHIAYPRSGPYDKSRATDNKQGYRPDAEVLLPVPVQADSPGNSSQASKSTTDNSTLLQAAKSTTGIKYPRGETNRTAIKNVVRSDMVRNDDNRGIMPLPPPEGGFACENSEPHPSRDEPLVQEREIVLPNTDQSNSRDAGHGISNVTEVVDQATTPTDNNSGLAVATQVDENEEPTQIARPDNLHGKNGSTVTTLMILVLVGSLLIIGVIVGSICGAGLCSNKEGDVETGYSVLGDIQNRIEEAFGPDYFMKTDEPEHTQPKFKALDWIMFEDPLQLEPDSNNLLQRFIVVLTYFQTSREGDWLACGPSSTPNDETCWFQIQGSDSLASRWLTGVHECQWAGIYCDGEKRITQLRLRNNGLNGPLPAELASLLALESIDFPGNQLTGSIPVELFGSSLSKILLTNNSLTGTVPTEVGLFDGVTLGFGSNSLSGSIPTDLFQAGKRISSFYFYDNKELYPLKLEHCMDVFEPSSICKGTLYTEPSHPK</sequence>
<keyword evidence="4" id="KW-0675">Receptor</keyword>
<dbReference type="OrthoDB" id="56596at2759"/>
<reference evidence="4" key="1">
    <citation type="submission" date="2020-06" db="EMBL/GenBank/DDBJ databases">
        <authorList>
            <consortium name="Plant Systems Biology data submission"/>
        </authorList>
    </citation>
    <scope>NUCLEOTIDE SEQUENCE</scope>
    <source>
        <strain evidence="4">D6</strain>
    </source>
</reference>
<feature type="compositionally biased region" description="Basic and acidic residues" evidence="2">
    <location>
        <begin position="145"/>
        <end position="155"/>
    </location>
</feature>
<dbReference type="SUPFAM" id="SSF52058">
    <property type="entry name" value="L domain-like"/>
    <property type="match status" value="1"/>
</dbReference>
<feature type="region of interest" description="Disordered" evidence="2">
    <location>
        <begin position="1"/>
        <end position="65"/>
    </location>
</feature>
<dbReference type="AlphaFoldDB" id="A0A9N8DV89"/>
<evidence type="ECO:0000313" key="5">
    <source>
        <dbReference type="Proteomes" id="UP001153069"/>
    </source>
</evidence>
<comment type="caution">
    <text evidence="4">The sequence shown here is derived from an EMBL/GenBank/DDBJ whole genome shotgun (WGS) entry which is preliminary data.</text>
</comment>
<keyword evidence="4" id="KW-0418">Kinase</keyword>
<keyword evidence="3" id="KW-1133">Transmembrane helix</keyword>
<feature type="compositionally biased region" description="Polar residues" evidence="2">
    <location>
        <begin position="107"/>
        <end position="122"/>
    </location>
</feature>
<dbReference type="Proteomes" id="UP001153069">
    <property type="component" value="Unassembled WGS sequence"/>
</dbReference>
<dbReference type="InterPro" id="IPR051848">
    <property type="entry name" value="PGIP"/>
</dbReference>
<feature type="compositionally biased region" description="Polar residues" evidence="2">
    <location>
        <begin position="1"/>
        <end position="16"/>
    </location>
</feature>
<keyword evidence="3" id="KW-0472">Membrane</keyword>
<dbReference type="InterPro" id="IPR032675">
    <property type="entry name" value="LRR_dom_sf"/>
</dbReference>
<accession>A0A9N8DV89</accession>
<dbReference type="PANTHER" id="PTHR48059">
    <property type="entry name" value="POLYGALACTURONASE INHIBITOR 1"/>
    <property type="match status" value="1"/>
</dbReference>
<organism evidence="4 5">
    <name type="scientific">Seminavis robusta</name>
    <dbReference type="NCBI Taxonomy" id="568900"/>
    <lineage>
        <taxon>Eukaryota</taxon>
        <taxon>Sar</taxon>
        <taxon>Stramenopiles</taxon>
        <taxon>Ochrophyta</taxon>
        <taxon>Bacillariophyta</taxon>
        <taxon>Bacillariophyceae</taxon>
        <taxon>Bacillariophycidae</taxon>
        <taxon>Naviculales</taxon>
        <taxon>Naviculaceae</taxon>
        <taxon>Seminavis</taxon>
    </lineage>
</organism>
<dbReference type="EMBL" id="CAICTM010000307">
    <property type="protein sequence ID" value="CAB9507481.1"/>
    <property type="molecule type" value="Genomic_DNA"/>
</dbReference>
<dbReference type="Gene3D" id="3.80.10.10">
    <property type="entry name" value="Ribonuclease Inhibitor"/>
    <property type="match status" value="1"/>
</dbReference>
<feature type="region of interest" description="Disordered" evidence="2">
    <location>
        <begin position="169"/>
        <end position="206"/>
    </location>
</feature>
<evidence type="ECO:0000256" key="2">
    <source>
        <dbReference type="SAM" id="MobiDB-lite"/>
    </source>
</evidence>
<keyword evidence="5" id="KW-1185">Reference proteome</keyword>
<dbReference type="GO" id="GO:0016301">
    <property type="term" value="F:kinase activity"/>
    <property type="evidence" value="ECO:0007669"/>
    <property type="project" value="UniProtKB-KW"/>
</dbReference>
<keyword evidence="4" id="KW-0808">Transferase</keyword>
<keyword evidence="3" id="KW-0812">Transmembrane</keyword>
<evidence type="ECO:0000313" key="4">
    <source>
        <dbReference type="EMBL" id="CAB9507481.1"/>
    </source>
</evidence>
<feature type="compositionally biased region" description="Polar residues" evidence="2">
    <location>
        <begin position="174"/>
        <end position="200"/>
    </location>
</feature>
<evidence type="ECO:0000256" key="3">
    <source>
        <dbReference type="SAM" id="Phobius"/>
    </source>
</evidence>